<dbReference type="Gene3D" id="1.10.10.60">
    <property type="entry name" value="Homeodomain-like"/>
    <property type="match status" value="1"/>
</dbReference>
<dbReference type="AlphaFoldDB" id="A0A1H4BTW8"/>
<gene>
    <name evidence="2" type="ORF">SAMN05443550_103467</name>
</gene>
<dbReference type="InterPro" id="IPR018060">
    <property type="entry name" value="HTH_AraC"/>
</dbReference>
<dbReference type="EMBL" id="FNRA01000003">
    <property type="protein sequence ID" value="SEA51581.1"/>
    <property type="molecule type" value="Genomic_DNA"/>
</dbReference>
<dbReference type="PROSITE" id="PS01124">
    <property type="entry name" value="HTH_ARAC_FAMILY_2"/>
    <property type="match status" value="1"/>
</dbReference>
<protein>
    <recommendedName>
        <fullName evidence="1">HTH araC/xylS-type domain-containing protein</fullName>
    </recommendedName>
</protein>
<reference evidence="2 3" key="1">
    <citation type="submission" date="2016-10" db="EMBL/GenBank/DDBJ databases">
        <authorList>
            <person name="de Groot N.N."/>
        </authorList>
    </citation>
    <scope>NUCLEOTIDE SEQUENCE [LARGE SCALE GENOMIC DNA]</scope>
    <source>
        <strain evidence="2 3">DSM 19033</strain>
    </source>
</reference>
<dbReference type="SMART" id="SM00342">
    <property type="entry name" value="HTH_ARAC"/>
    <property type="match status" value="1"/>
</dbReference>
<keyword evidence="3" id="KW-1185">Reference proteome</keyword>
<sequence length="247" mass="28206">MEYKAINPGPSLSDFVESFWMLSADNEQDKDIVILPDGRIDVIFSWSDREPLHVMLMSLDLKASYETLPAGIMMFAVSLKLPALEYILDTLSMTPEQPIPLPDHFWGVSAADLDDFDSFVDRISTAMLATLQTKKIDSRKKKLFDLIYDTKGSMTVAALSEQSCWSARQINRYFNERVGISLKEYCGILRFRASFLHLKEGRLFPEENFADQAHFIKSIKKLSGVTPKELSKNKNDRFIQFSAMPKE</sequence>
<dbReference type="STRING" id="425514.SAMN05443550_103467"/>
<feature type="domain" description="HTH araC/xylS-type" evidence="1">
    <location>
        <begin position="141"/>
        <end position="233"/>
    </location>
</feature>
<proteinExistence type="predicted"/>
<accession>A0A1H4BTW8</accession>
<evidence type="ECO:0000313" key="2">
    <source>
        <dbReference type="EMBL" id="SEA51581.1"/>
    </source>
</evidence>
<dbReference type="Proteomes" id="UP000198850">
    <property type="component" value="Unassembled WGS sequence"/>
</dbReference>
<dbReference type="GO" id="GO:0043565">
    <property type="term" value="F:sequence-specific DNA binding"/>
    <property type="evidence" value="ECO:0007669"/>
    <property type="project" value="InterPro"/>
</dbReference>
<organism evidence="2 3">
    <name type="scientific">Pedobacter hartonius</name>
    <dbReference type="NCBI Taxonomy" id="425514"/>
    <lineage>
        <taxon>Bacteria</taxon>
        <taxon>Pseudomonadati</taxon>
        <taxon>Bacteroidota</taxon>
        <taxon>Sphingobacteriia</taxon>
        <taxon>Sphingobacteriales</taxon>
        <taxon>Sphingobacteriaceae</taxon>
        <taxon>Pedobacter</taxon>
    </lineage>
</organism>
<dbReference type="OrthoDB" id="635259at2"/>
<evidence type="ECO:0000259" key="1">
    <source>
        <dbReference type="PROSITE" id="PS01124"/>
    </source>
</evidence>
<dbReference type="RefSeq" id="WP_090556071.1">
    <property type="nucleotide sequence ID" value="NZ_FNRA01000003.1"/>
</dbReference>
<dbReference type="InterPro" id="IPR046532">
    <property type="entry name" value="DUF6597"/>
</dbReference>
<dbReference type="Pfam" id="PF20240">
    <property type="entry name" value="DUF6597"/>
    <property type="match status" value="1"/>
</dbReference>
<dbReference type="GO" id="GO:0003700">
    <property type="term" value="F:DNA-binding transcription factor activity"/>
    <property type="evidence" value="ECO:0007669"/>
    <property type="project" value="InterPro"/>
</dbReference>
<evidence type="ECO:0000313" key="3">
    <source>
        <dbReference type="Proteomes" id="UP000198850"/>
    </source>
</evidence>
<name>A0A1H4BTW8_9SPHI</name>